<dbReference type="Gene3D" id="1.20.120.220">
    <property type="entry name" value="ATP synthase, F0 complex, subunit A"/>
    <property type="match status" value="1"/>
</dbReference>
<dbReference type="EMBL" id="DVMR01000042">
    <property type="protein sequence ID" value="HIU43653.1"/>
    <property type="molecule type" value="Genomic_DNA"/>
</dbReference>
<evidence type="ECO:0000256" key="2">
    <source>
        <dbReference type="ARBA" id="ARBA00006810"/>
    </source>
</evidence>
<keyword evidence="5 11" id="KW-0812">Transmembrane</keyword>
<dbReference type="CDD" id="cd00310">
    <property type="entry name" value="ATP-synt_Fo_a_6"/>
    <property type="match status" value="1"/>
</dbReference>
<evidence type="ECO:0000256" key="1">
    <source>
        <dbReference type="ARBA" id="ARBA00004141"/>
    </source>
</evidence>
<dbReference type="InterPro" id="IPR045082">
    <property type="entry name" value="ATP_syn_F0_a_bact/chloroplast"/>
</dbReference>
<keyword evidence="7 11" id="KW-1133">Transmembrane helix</keyword>
<organism evidence="12 13">
    <name type="scientific">Candidatus Ventrousia excrementavium</name>
    <dbReference type="NCBI Taxonomy" id="2840961"/>
    <lineage>
        <taxon>Bacteria</taxon>
        <taxon>Bacillati</taxon>
        <taxon>Bacillota</taxon>
        <taxon>Clostridia</taxon>
        <taxon>Eubacteriales</taxon>
        <taxon>Clostridiaceae</taxon>
        <taxon>Clostridiaceae incertae sedis</taxon>
        <taxon>Candidatus Ventrousia</taxon>
    </lineage>
</organism>
<dbReference type="InterPro" id="IPR035908">
    <property type="entry name" value="F0_ATP_A_sf"/>
</dbReference>
<dbReference type="InterPro" id="IPR000568">
    <property type="entry name" value="ATP_synth_F0_asu"/>
</dbReference>
<keyword evidence="8" id="KW-0406">Ion transport</keyword>
<dbReference type="PANTHER" id="PTHR42823:SF3">
    <property type="entry name" value="ATP SYNTHASE SUBUNIT A, CHLOROPLASTIC"/>
    <property type="match status" value="1"/>
</dbReference>
<gene>
    <name evidence="12" type="ORF">IAB67_05070</name>
</gene>
<feature type="transmembrane region" description="Helical" evidence="11">
    <location>
        <begin position="78"/>
        <end position="102"/>
    </location>
</feature>
<dbReference type="Pfam" id="PF00119">
    <property type="entry name" value="ATP-synt_A"/>
    <property type="match status" value="1"/>
</dbReference>
<protein>
    <submittedName>
        <fullName evidence="12">F0F1 ATP synthase subunit A</fullName>
    </submittedName>
</protein>
<dbReference type="GO" id="GO:0005886">
    <property type="term" value="C:plasma membrane"/>
    <property type="evidence" value="ECO:0007669"/>
    <property type="project" value="TreeGrafter"/>
</dbReference>
<evidence type="ECO:0000256" key="7">
    <source>
        <dbReference type="ARBA" id="ARBA00022989"/>
    </source>
</evidence>
<comment type="subcellular location">
    <subcellularLocation>
        <location evidence="1">Membrane</location>
        <topology evidence="1">Multi-pass membrane protein</topology>
    </subcellularLocation>
</comment>
<feature type="transmembrane region" description="Helical" evidence="11">
    <location>
        <begin position="114"/>
        <end position="133"/>
    </location>
</feature>
<evidence type="ECO:0000256" key="3">
    <source>
        <dbReference type="ARBA" id="ARBA00022448"/>
    </source>
</evidence>
<keyword evidence="4" id="KW-0138">CF(0)</keyword>
<comment type="caution">
    <text evidence="12">The sequence shown here is derived from an EMBL/GenBank/DDBJ whole genome shotgun (WGS) entry which is preliminary data.</text>
</comment>
<evidence type="ECO:0000256" key="4">
    <source>
        <dbReference type="ARBA" id="ARBA00022547"/>
    </source>
</evidence>
<keyword evidence="3" id="KW-0813">Transport</keyword>
<dbReference type="GO" id="GO:0042777">
    <property type="term" value="P:proton motive force-driven plasma membrane ATP synthesis"/>
    <property type="evidence" value="ECO:0007669"/>
    <property type="project" value="TreeGrafter"/>
</dbReference>
<keyword evidence="9 11" id="KW-0472">Membrane</keyword>
<keyword evidence="6" id="KW-0375">Hydrogen ion transport</keyword>
<evidence type="ECO:0000256" key="11">
    <source>
        <dbReference type="SAM" id="Phobius"/>
    </source>
</evidence>
<accession>A0A9D1IUL7</accession>
<evidence type="ECO:0000313" key="12">
    <source>
        <dbReference type="EMBL" id="HIU43653.1"/>
    </source>
</evidence>
<dbReference type="SUPFAM" id="SSF81336">
    <property type="entry name" value="F1F0 ATP synthase subunit A"/>
    <property type="match status" value="1"/>
</dbReference>
<feature type="transmembrane region" description="Helical" evidence="11">
    <location>
        <begin position="27"/>
        <end position="47"/>
    </location>
</feature>
<evidence type="ECO:0000256" key="9">
    <source>
        <dbReference type="ARBA" id="ARBA00023136"/>
    </source>
</evidence>
<dbReference type="Proteomes" id="UP000824073">
    <property type="component" value="Unassembled WGS sequence"/>
</dbReference>
<dbReference type="AlphaFoldDB" id="A0A9D1IUL7"/>
<feature type="transmembrane region" description="Helical" evidence="11">
    <location>
        <begin position="171"/>
        <end position="196"/>
    </location>
</feature>
<evidence type="ECO:0000256" key="10">
    <source>
        <dbReference type="ARBA" id="ARBA00023310"/>
    </source>
</evidence>
<sequence length="248" mass="26641">MNVEINGARIFFEIPILGGIPITETMVNAWCVMALIIGLCIWLTRGLKVRPTSKKQIVAEFLVQTAKKFVIGNMGEKFSYMVPFVSAIFATSVLCSLSSLIGAQPATADLSTELAWAVVVFIMITATKIKTNGLGGYLKGYTQPVVVLTPFNILSELATPISMAFRHFGNVVSGSVITALVYAALAVASHALFGWLPGALGEILGAIPILQVGIPAVLSVYFDLFSSFMQAFIFCMLTMLYIANAAEE</sequence>
<dbReference type="PANTHER" id="PTHR42823">
    <property type="entry name" value="ATP SYNTHASE SUBUNIT A, CHLOROPLASTIC"/>
    <property type="match status" value="1"/>
</dbReference>
<dbReference type="GO" id="GO:0045259">
    <property type="term" value="C:proton-transporting ATP synthase complex"/>
    <property type="evidence" value="ECO:0007669"/>
    <property type="project" value="UniProtKB-KW"/>
</dbReference>
<proteinExistence type="inferred from homology"/>
<evidence type="ECO:0000256" key="6">
    <source>
        <dbReference type="ARBA" id="ARBA00022781"/>
    </source>
</evidence>
<dbReference type="GO" id="GO:0046933">
    <property type="term" value="F:proton-transporting ATP synthase activity, rotational mechanism"/>
    <property type="evidence" value="ECO:0007669"/>
    <property type="project" value="TreeGrafter"/>
</dbReference>
<name>A0A9D1IUL7_9CLOT</name>
<keyword evidence="10" id="KW-0066">ATP synthesis</keyword>
<reference evidence="12" key="1">
    <citation type="submission" date="2020-10" db="EMBL/GenBank/DDBJ databases">
        <authorList>
            <person name="Gilroy R."/>
        </authorList>
    </citation>
    <scope>NUCLEOTIDE SEQUENCE</scope>
    <source>
        <strain evidence="12">CHK191-8634</strain>
    </source>
</reference>
<evidence type="ECO:0000256" key="5">
    <source>
        <dbReference type="ARBA" id="ARBA00022692"/>
    </source>
</evidence>
<feature type="transmembrane region" description="Helical" evidence="11">
    <location>
        <begin position="228"/>
        <end position="246"/>
    </location>
</feature>
<comment type="similarity">
    <text evidence="2">Belongs to the ATPase A chain family.</text>
</comment>
<evidence type="ECO:0000313" key="13">
    <source>
        <dbReference type="Proteomes" id="UP000824073"/>
    </source>
</evidence>
<reference evidence="12" key="2">
    <citation type="journal article" date="2021" name="PeerJ">
        <title>Extensive microbial diversity within the chicken gut microbiome revealed by metagenomics and culture.</title>
        <authorList>
            <person name="Gilroy R."/>
            <person name="Ravi A."/>
            <person name="Getino M."/>
            <person name="Pursley I."/>
            <person name="Horton D.L."/>
            <person name="Alikhan N.F."/>
            <person name="Baker D."/>
            <person name="Gharbi K."/>
            <person name="Hall N."/>
            <person name="Watson M."/>
            <person name="Adriaenssens E.M."/>
            <person name="Foster-Nyarko E."/>
            <person name="Jarju S."/>
            <person name="Secka A."/>
            <person name="Antonio M."/>
            <person name="Oren A."/>
            <person name="Chaudhuri R.R."/>
            <person name="La Ragione R."/>
            <person name="Hildebrand F."/>
            <person name="Pallen M.J."/>
        </authorList>
    </citation>
    <scope>NUCLEOTIDE SEQUENCE</scope>
    <source>
        <strain evidence="12">CHK191-8634</strain>
    </source>
</reference>
<evidence type="ECO:0000256" key="8">
    <source>
        <dbReference type="ARBA" id="ARBA00023065"/>
    </source>
</evidence>
<feature type="transmembrane region" description="Helical" evidence="11">
    <location>
        <begin position="203"/>
        <end position="222"/>
    </location>
</feature>